<protein>
    <submittedName>
        <fullName evidence="1">Acetate--CoA ligase family protein</fullName>
    </submittedName>
</protein>
<name>A0ACC5ZTP2_9RHOB</name>
<sequence>MEISLIETVTRAAEAAREAGASAISEGEAKALLRAAGIPAPHGQRLRHAEDVTDTSLAGLRPPMVAKVLTRDGAHKSDFGGVRLGLQSTDEVREAIAGIADAAKRTGVPVDGFLVEEQSAPGLEMVLGGFWDARLGPCVMIGLGGVFVEIFEDVAFRACPITEADARSMIDGLRAAALLRGARGMAAHDEDAVISALLALGGRDGLMSALDGQATAIDINPLIVHADGAIAVDARILLAPAPSQPVPEAPPVDCEQVNKTFRPLFMPRSIAVLGASASGTSFGNEVIRHSLAYGFKGRVQPVHPKAAEVEGFAAVPTLADLPEPVDFAYVAVAAEAAIDAISGAPGSARFVQVMSSGFGEAEDGHTREDRLLEAARASDMRLIGPNCLGVHSPRGGLTFVGGSTPEPGGVAVISQSGGLAVDVILRGETRGLRYSAVTTLGNSADLGPADLLEYHLCDPDTKVIGLYIEDVRDGRRFVTRLRQAGARKPVVLLLGGRTAEGRRAAASHTGALAGEARLWDGIAQQTGMVITETLDDFLDTLLICQAEVERPARPLRRVALFGNGGGTSVLAADAFSRASLTTPEVPQPALQQLETLGLPPGTGLSNPVDTPAGTLRHRDGAVAGEILDILAGAGAYDAIVVHVNLPVFTSSANQSVDVIGGLVREAVRVSALADAPRIVLVLRSDGAEATDARQRRDSERARQAGLAVFAELPQAARALGALSSWVGFRHSRGQGEND</sequence>
<keyword evidence="2" id="KW-1185">Reference proteome</keyword>
<proteinExistence type="predicted"/>
<keyword evidence="1" id="KW-0436">Ligase</keyword>
<reference evidence="1" key="1">
    <citation type="submission" date="2022-06" db="EMBL/GenBank/DDBJ databases">
        <title>Lutimaribacter sp. EGI FJ00013, a novel bacterium isolated from a salt lake sediment enrichment.</title>
        <authorList>
            <person name="Gao L."/>
            <person name="Fang B.-Z."/>
            <person name="Li W.-J."/>
        </authorList>
    </citation>
    <scope>NUCLEOTIDE SEQUENCE</scope>
    <source>
        <strain evidence="1">EGI FJ00013</strain>
    </source>
</reference>
<dbReference type="EMBL" id="JAMQGO010000002">
    <property type="protein sequence ID" value="MCM2561662.1"/>
    <property type="molecule type" value="Genomic_DNA"/>
</dbReference>
<evidence type="ECO:0000313" key="1">
    <source>
        <dbReference type="EMBL" id="MCM2561662.1"/>
    </source>
</evidence>
<gene>
    <name evidence="1" type="ORF">M8744_05845</name>
</gene>
<dbReference type="Proteomes" id="UP001203036">
    <property type="component" value="Unassembled WGS sequence"/>
</dbReference>
<organism evidence="1 2">
    <name type="scientific">Lutimaribacter degradans</name>
    <dbReference type="NCBI Taxonomy" id="2945989"/>
    <lineage>
        <taxon>Bacteria</taxon>
        <taxon>Pseudomonadati</taxon>
        <taxon>Pseudomonadota</taxon>
        <taxon>Alphaproteobacteria</taxon>
        <taxon>Rhodobacterales</taxon>
        <taxon>Roseobacteraceae</taxon>
        <taxon>Lutimaribacter</taxon>
    </lineage>
</organism>
<comment type="caution">
    <text evidence="1">The sequence shown here is derived from an EMBL/GenBank/DDBJ whole genome shotgun (WGS) entry which is preliminary data.</text>
</comment>
<evidence type="ECO:0000313" key="2">
    <source>
        <dbReference type="Proteomes" id="UP001203036"/>
    </source>
</evidence>
<accession>A0ACC5ZTP2</accession>